<accession>A0A967BFY8</accession>
<name>A0A967BFY8_9RHOB</name>
<feature type="modified residue" description="4-aspartylphosphate" evidence="2">
    <location>
        <position position="54"/>
    </location>
</feature>
<gene>
    <name evidence="4" type="ORF">HAT86_13005</name>
</gene>
<dbReference type="Proteomes" id="UP000639775">
    <property type="component" value="Unassembled WGS sequence"/>
</dbReference>
<dbReference type="EMBL" id="JAAORB010000031">
    <property type="protein sequence ID" value="NHQ75371.1"/>
    <property type="molecule type" value="Genomic_DNA"/>
</dbReference>
<dbReference type="Pfam" id="PF00072">
    <property type="entry name" value="Response_reg"/>
    <property type="match status" value="1"/>
</dbReference>
<dbReference type="InterPro" id="IPR050595">
    <property type="entry name" value="Bact_response_regulator"/>
</dbReference>
<evidence type="ECO:0000256" key="2">
    <source>
        <dbReference type="PROSITE-ProRule" id="PRU00169"/>
    </source>
</evidence>
<evidence type="ECO:0000313" key="5">
    <source>
        <dbReference type="Proteomes" id="UP000639775"/>
    </source>
</evidence>
<dbReference type="GO" id="GO:0000160">
    <property type="term" value="P:phosphorelay signal transduction system"/>
    <property type="evidence" value="ECO:0007669"/>
    <property type="project" value="InterPro"/>
</dbReference>
<dbReference type="CDD" id="cd17574">
    <property type="entry name" value="REC_OmpR"/>
    <property type="match status" value="1"/>
</dbReference>
<evidence type="ECO:0000313" key="4">
    <source>
        <dbReference type="EMBL" id="NHQ75371.1"/>
    </source>
</evidence>
<dbReference type="SMART" id="SM00448">
    <property type="entry name" value="REC"/>
    <property type="match status" value="1"/>
</dbReference>
<dbReference type="RefSeq" id="WP_167198477.1">
    <property type="nucleotide sequence ID" value="NZ_JAAORB010000031.1"/>
</dbReference>
<dbReference type="SUPFAM" id="SSF52172">
    <property type="entry name" value="CheY-like"/>
    <property type="match status" value="1"/>
</dbReference>
<dbReference type="PANTHER" id="PTHR44591">
    <property type="entry name" value="STRESS RESPONSE REGULATOR PROTEIN 1"/>
    <property type="match status" value="1"/>
</dbReference>
<dbReference type="Gene3D" id="3.40.50.2300">
    <property type="match status" value="1"/>
</dbReference>
<comment type="caution">
    <text evidence="4">The sequence shown here is derived from an EMBL/GenBank/DDBJ whole genome shotgun (WGS) entry which is preliminary data.</text>
</comment>
<keyword evidence="1 2" id="KW-0597">Phosphoprotein</keyword>
<dbReference type="AlphaFoldDB" id="A0A967BFY8"/>
<protein>
    <submittedName>
        <fullName evidence="4">Response regulator</fullName>
    </submittedName>
</protein>
<evidence type="ECO:0000256" key="1">
    <source>
        <dbReference type="ARBA" id="ARBA00022553"/>
    </source>
</evidence>
<sequence>MADKTVLIVDDEDNFAHALDIVLSRHGYRTRRAADGTSALAALQDGSIDVVLLDILLPDRSGFEICQAIRQTVGLRDLRVIMMTARGSQAERRKGLALGADAFLIKPFPTSELVREINILTGKGRDA</sequence>
<dbReference type="PANTHER" id="PTHR44591:SF3">
    <property type="entry name" value="RESPONSE REGULATORY DOMAIN-CONTAINING PROTEIN"/>
    <property type="match status" value="1"/>
</dbReference>
<dbReference type="InterPro" id="IPR001789">
    <property type="entry name" value="Sig_transdc_resp-reg_receiver"/>
</dbReference>
<keyword evidence="5" id="KW-1185">Reference proteome</keyword>
<feature type="domain" description="Response regulatory" evidence="3">
    <location>
        <begin position="5"/>
        <end position="121"/>
    </location>
</feature>
<proteinExistence type="predicted"/>
<evidence type="ECO:0000259" key="3">
    <source>
        <dbReference type="PROSITE" id="PS50110"/>
    </source>
</evidence>
<reference evidence="4" key="1">
    <citation type="submission" date="2020-03" db="EMBL/GenBank/DDBJ databases">
        <title>Roseovarius gahaiensis sp. nov., isolated from Gahai Saline Lake, China.</title>
        <authorList>
            <person name="Sun X."/>
        </authorList>
    </citation>
    <scope>NUCLEOTIDE SEQUENCE</scope>
    <source>
        <strain evidence="4">GH877</strain>
    </source>
</reference>
<dbReference type="PROSITE" id="PS50110">
    <property type="entry name" value="RESPONSE_REGULATORY"/>
    <property type="match status" value="1"/>
</dbReference>
<dbReference type="InterPro" id="IPR011006">
    <property type="entry name" value="CheY-like_superfamily"/>
</dbReference>
<organism evidence="4 5">
    <name type="scientific">Roseovarius gahaiensis</name>
    <dbReference type="NCBI Taxonomy" id="2716691"/>
    <lineage>
        <taxon>Bacteria</taxon>
        <taxon>Pseudomonadati</taxon>
        <taxon>Pseudomonadota</taxon>
        <taxon>Alphaproteobacteria</taxon>
        <taxon>Rhodobacterales</taxon>
        <taxon>Roseobacteraceae</taxon>
        <taxon>Roseovarius</taxon>
    </lineage>
</organism>